<evidence type="ECO:0000256" key="1">
    <source>
        <dbReference type="ARBA" id="ARBA00009477"/>
    </source>
</evidence>
<sequence>MKRSTALAFAGATLAALAALAWAFAPRPLEVETAAVAEGPFEATVDEDARTRLRDRYVVSAPLAGRLDRITLREGDAVTEGLVVATLTPALSPLLDERSLRELQARVEAARAGVERASARLESAKVAVLQAGNEARRSEELARQGFVAPTKLESDRLALLAAQKDQEAATAERHVALHEAEQARAALGAAQRGGGPAFPIKAPVAGRVLRVVQASEATVALGAPLLELGDTARMEVVTDLLTTEAVKLRPGQPVHIERWGGPGELQGRVRLVEPGGFTKVSALGVEEQRVRALIELTSPPEQWRSLGDGFRVGVRIVVQARPRALQVPLAAVFPRTDALGMAVFVVDGSRARLQPVEVAARSATHACVTQGPAAGTRVVIYPPAGLADGGRVRGRKI</sequence>
<dbReference type="PANTHER" id="PTHR30469:SF15">
    <property type="entry name" value="HLYD FAMILY OF SECRETION PROTEINS"/>
    <property type="match status" value="1"/>
</dbReference>
<name>A0ABS8XDN0_9BURK</name>
<organism evidence="3 4">
    <name type="scientific">Pelomonas caseinilytica</name>
    <dbReference type="NCBI Taxonomy" id="2906763"/>
    <lineage>
        <taxon>Bacteria</taxon>
        <taxon>Pseudomonadati</taxon>
        <taxon>Pseudomonadota</taxon>
        <taxon>Betaproteobacteria</taxon>
        <taxon>Burkholderiales</taxon>
        <taxon>Sphaerotilaceae</taxon>
        <taxon>Roseateles</taxon>
    </lineage>
</organism>
<dbReference type="InterPro" id="IPR006143">
    <property type="entry name" value="RND_pump_MFP"/>
</dbReference>
<dbReference type="Gene3D" id="1.10.287.470">
    <property type="entry name" value="Helix hairpin bin"/>
    <property type="match status" value="1"/>
</dbReference>
<dbReference type="PANTHER" id="PTHR30469">
    <property type="entry name" value="MULTIDRUG RESISTANCE PROTEIN MDTA"/>
    <property type="match status" value="1"/>
</dbReference>
<dbReference type="Gene3D" id="2.40.420.20">
    <property type="match status" value="1"/>
</dbReference>
<feature type="signal peptide" evidence="2">
    <location>
        <begin position="1"/>
        <end position="18"/>
    </location>
</feature>
<reference evidence="3 4" key="1">
    <citation type="submission" date="2021-12" db="EMBL/GenBank/DDBJ databases">
        <title>Genome seq of p7.</title>
        <authorList>
            <person name="Seo T."/>
        </authorList>
    </citation>
    <scope>NUCLEOTIDE SEQUENCE [LARGE SCALE GENOMIC DNA]</scope>
    <source>
        <strain evidence="3 4">P7</strain>
    </source>
</reference>
<comment type="caution">
    <text evidence="3">The sequence shown here is derived from an EMBL/GenBank/DDBJ whole genome shotgun (WGS) entry which is preliminary data.</text>
</comment>
<protein>
    <submittedName>
        <fullName evidence="3">Efflux RND transporter periplasmic adaptor subunit</fullName>
    </submittedName>
</protein>
<accession>A0ABS8XDN0</accession>
<evidence type="ECO:0000313" key="3">
    <source>
        <dbReference type="EMBL" id="MCE4537845.1"/>
    </source>
</evidence>
<dbReference type="Proteomes" id="UP001201463">
    <property type="component" value="Unassembled WGS sequence"/>
</dbReference>
<comment type="similarity">
    <text evidence="1">Belongs to the membrane fusion protein (MFP) (TC 8.A.1) family.</text>
</comment>
<feature type="chain" id="PRO_5045247565" evidence="2">
    <location>
        <begin position="19"/>
        <end position="397"/>
    </location>
</feature>
<keyword evidence="4" id="KW-1185">Reference proteome</keyword>
<proteinExistence type="inferred from homology"/>
<dbReference type="NCBIfam" id="TIGR01730">
    <property type="entry name" value="RND_mfp"/>
    <property type="match status" value="1"/>
</dbReference>
<evidence type="ECO:0000313" key="4">
    <source>
        <dbReference type="Proteomes" id="UP001201463"/>
    </source>
</evidence>
<dbReference type="Gene3D" id="2.40.50.100">
    <property type="match status" value="1"/>
</dbReference>
<dbReference type="EMBL" id="JAJTWT010000004">
    <property type="protein sequence ID" value="MCE4537845.1"/>
    <property type="molecule type" value="Genomic_DNA"/>
</dbReference>
<dbReference type="RefSeq" id="WP_233392089.1">
    <property type="nucleotide sequence ID" value="NZ_JAJTWT010000004.1"/>
</dbReference>
<keyword evidence="2" id="KW-0732">Signal</keyword>
<evidence type="ECO:0000256" key="2">
    <source>
        <dbReference type="SAM" id="SignalP"/>
    </source>
</evidence>
<gene>
    <name evidence="3" type="ORF">LXT12_11345</name>
</gene>